<protein>
    <submittedName>
        <fullName evidence="11">Acetylornithine deacetylase</fullName>
        <ecNumber evidence="11">3.5.1.16</ecNumber>
    </submittedName>
</protein>
<dbReference type="Proteomes" id="UP001557484">
    <property type="component" value="Unassembled WGS sequence"/>
</dbReference>
<evidence type="ECO:0000313" key="12">
    <source>
        <dbReference type="Proteomes" id="UP001557484"/>
    </source>
</evidence>
<comment type="caution">
    <text evidence="11">The sequence shown here is derived from an EMBL/GenBank/DDBJ whole genome shotgun (WGS) entry which is preliminary data.</text>
</comment>
<keyword evidence="8" id="KW-0862">Zinc</keyword>
<dbReference type="GO" id="GO:0008777">
    <property type="term" value="F:acetylornithine deacetylase activity"/>
    <property type="evidence" value="ECO:0007669"/>
    <property type="project" value="UniProtKB-EC"/>
</dbReference>
<dbReference type="EC" id="3.5.1.16" evidence="11"/>
<dbReference type="RefSeq" id="WP_368374145.1">
    <property type="nucleotide sequence ID" value="NZ_JBFRYB010000001.1"/>
</dbReference>
<evidence type="ECO:0000256" key="3">
    <source>
        <dbReference type="ARBA" id="ARBA00022490"/>
    </source>
</evidence>
<keyword evidence="7 11" id="KW-0378">Hydrolase</keyword>
<dbReference type="CDD" id="cd03894">
    <property type="entry name" value="M20_ArgE"/>
    <property type="match status" value="1"/>
</dbReference>
<organism evidence="11 12">
    <name type="scientific">Zhongshania arctica</name>
    <dbReference type="NCBI Taxonomy" id="3238302"/>
    <lineage>
        <taxon>Bacteria</taxon>
        <taxon>Pseudomonadati</taxon>
        <taxon>Pseudomonadota</taxon>
        <taxon>Gammaproteobacteria</taxon>
        <taxon>Cellvibrionales</taxon>
        <taxon>Spongiibacteraceae</taxon>
        <taxon>Zhongshania</taxon>
    </lineage>
</organism>
<dbReference type="Gene3D" id="3.40.630.10">
    <property type="entry name" value="Zn peptidases"/>
    <property type="match status" value="1"/>
</dbReference>
<dbReference type="NCBIfam" id="TIGR01892">
    <property type="entry name" value="AcOrn-deacetyl"/>
    <property type="match status" value="1"/>
</dbReference>
<evidence type="ECO:0000256" key="7">
    <source>
        <dbReference type="ARBA" id="ARBA00022801"/>
    </source>
</evidence>
<keyword evidence="4" id="KW-0055">Arginine biosynthesis</keyword>
<dbReference type="NCBIfam" id="NF003474">
    <property type="entry name" value="PRK05111.1"/>
    <property type="match status" value="1"/>
</dbReference>
<dbReference type="InterPro" id="IPR001261">
    <property type="entry name" value="ArgE/DapE_CS"/>
</dbReference>
<evidence type="ECO:0000256" key="5">
    <source>
        <dbReference type="ARBA" id="ARBA00022605"/>
    </source>
</evidence>
<dbReference type="EMBL" id="JBFRYB010000001">
    <property type="protein sequence ID" value="MEX1664017.1"/>
    <property type="molecule type" value="Genomic_DNA"/>
</dbReference>
<dbReference type="SUPFAM" id="SSF53187">
    <property type="entry name" value="Zn-dependent exopeptidases"/>
    <property type="match status" value="1"/>
</dbReference>
<dbReference type="SUPFAM" id="SSF55031">
    <property type="entry name" value="Bacterial exopeptidase dimerisation domain"/>
    <property type="match status" value="1"/>
</dbReference>
<sequence>MANSNSTPSVLSMMTGLVKLPSVSSTMPSCDMGNIHVIEQLAEWLEPLGFQVRIQTIAGNSKKANLIATLGSGSGGLVLAGHTDTVPFNESLWHSDPFTLTERDNKLYGLGSTDMKGFFAIVIEALKPFLGKTLRAPLIILATADEESSMDGARSLVQADVSGARYAVVGEPTGLKPMRAHKGIVMKGITVTGRSGHSSNPLLGNNAMDAMHEVMSGLMELRQELAQKYQHPGFSVPTPTMNFGCIHGGDNPNRICGQCELHFDIRTTPGMNNDELDALIQKILTPVAERRAINIGLRALMPGLAAYEEPADSELVTLVEQLTGHTAGTVGFATEAPFFQQLGMQTIVMGPGSIDQAHQPDEYMALDQIQPTIDVLQKMIERFCGTPIVNP</sequence>
<evidence type="ECO:0000259" key="10">
    <source>
        <dbReference type="Pfam" id="PF07687"/>
    </source>
</evidence>
<evidence type="ECO:0000313" key="11">
    <source>
        <dbReference type="EMBL" id="MEX1664017.1"/>
    </source>
</evidence>
<evidence type="ECO:0000256" key="4">
    <source>
        <dbReference type="ARBA" id="ARBA00022571"/>
    </source>
</evidence>
<keyword evidence="9" id="KW-0170">Cobalt</keyword>
<dbReference type="InterPro" id="IPR050072">
    <property type="entry name" value="Peptidase_M20A"/>
</dbReference>
<dbReference type="InterPro" id="IPR036264">
    <property type="entry name" value="Bact_exopeptidase_dim_dom"/>
</dbReference>
<keyword evidence="5" id="KW-0028">Amino-acid biosynthesis</keyword>
<name>A0ABV3TS77_9GAMM</name>
<evidence type="ECO:0000256" key="9">
    <source>
        <dbReference type="ARBA" id="ARBA00023285"/>
    </source>
</evidence>
<dbReference type="PROSITE" id="PS00759">
    <property type="entry name" value="ARGE_DAPE_CPG2_2"/>
    <property type="match status" value="1"/>
</dbReference>
<comment type="similarity">
    <text evidence="2">Belongs to the peptidase M20A family. ArgE subfamily.</text>
</comment>
<reference evidence="11 12" key="1">
    <citation type="journal article" date="2011" name="Int. J. Syst. Evol. Microbiol.">
        <title>Zhongshania antarctica gen. nov., sp. nov. and Zhongshania guokunii sp. nov., gammaproteobacteria respectively isolated from coastal attached (fast) ice and surface seawater of the Antarctic.</title>
        <authorList>
            <person name="Li H.J."/>
            <person name="Zhang X.Y."/>
            <person name="Chen C.X."/>
            <person name="Zhang Y.J."/>
            <person name="Gao Z.M."/>
            <person name="Yu Y."/>
            <person name="Chen X.L."/>
            <person name="Chen B."/>
            <person name="Zhang Y.Z."/>
        </authorList>
    </citation>
    <scope>NUCLEOTIDE SEQUENCE [LARGE SCALE GENOMIC DNA]</scope>
    <source>
        <strain evidence="11 12">R06B22</strain>
    </source>
</reference>
<evidence type="ECO:0000256" key="2">
    <source>
        <dbReference type="ARBA" id="ARBA00005691"/>
    </source>
</evidence>
<evidence type="ECO:0000256" key="8">
    <source>
        <dbReference type="ARBA" id="ARBA00022833"/>
    </source>
</evidence>
<accession>A0ABV3TS77</accession>
<dbReference type="Pfam" id="PF07687">
    <property type="entry name" value="M20_dimer"/>
    <property type="match status" value="1"/>
</dbReference>
<dbReference type="InterPro" id="IPR002933">
    <property type="entry name" value="Peptidase_M20"/>
</dbReference>
<dbReference type="InterPro" id="IPR010169">
    <property type="entry name" value="AcOrn-deacetyl"/>
</dbReference>
<keyword evidence="3" id="KW-0963">Cytoplasm</keyword>
<dbReference type="HAMAP" id="MF_01108">
    <property type="entry name" value="ArgE"/>
    <property type="match status" value="1"/>
</dbReference>
<dbReference type="PANTHER" id="PTHR43808">
    <property type="entry name" value="ACETYLORNITHINE DEACETYLASE"/>
    <property type="match status" value="1"/>
</dbReference>
<dbReference type="InterPro" id="IPR011650">
    <property type="entry name" value="Peptidase_M20_dimer"/>
</dbReference>
<feature type="domain" description="Peptidase M20 dimerisation" evidence="10">
    <location>
        <begin position="180"/>
        <end position="289"/>
    </location>
</feature>
<comment type="cofactor">
    <cofactor evidence="1">
        <name>Zn(2+)</name>
        <dbReference type="ChEBI" id="CHEBI:29105"/>
    </cofactor>
</comment>
<gene>
    <name evidence="11" type="primary">argE</name>
    <name evidence="11" type="ORF">AB4875_00890</name>
</gene>
<evidence type="ECO:0000256" key="1">
    <source>
        <dbReference type="ARBA" id="ARBA00001947"/>
    </source>
</evidence>
<dbReference type="Gene3D" id="3.30.70.360">
    <property type="match status" value="1"/>
</dbReference>
<keyword evidence="6" id="KW-0479">Metal-binding</keyword>
<keyword evidence="12" id="KW-1185">Reference proteome</keyword>
<dbReference type="PANTHER" id="PTHR43808:SF1">
    <property type="entry name" value="ACETYLORNITHINE DEACETYLASE"/>
    <property type="match status" value="1"/>
</dbReference>
<proteinExistence type="inferred from homology"/>
<evidence type="ECO:0000256" key="6">
    <source>
        <dbReference type="ARBA" id="ARBA00022723"/>
    </source>
</evidence>
<dbReference type="Pfam" id="PF01546">
    <property type="entry name" value="Peptidase_M20"/>
    <property type="match status" value="1"/>
</dbReference>